<feature type="compositionally biased region" description="Low complexity" evidence="2">
    <location>
        <begin position="481"/>
        <end position="509"/>
    </location>
</feature>
<proteinExistence type="inferred from homology"/>
<evidence type="ECO:0000256" key="2">
    <source>
        <dbReference type="SAM" id="MobiDB-lite"/>
    </source>
</evidence>
<feature type="compositionally biased region" description="Acidic residues" evidence="2">
    <location>
        <begin position="436"/>
        <end position="457"/>
    </location>
</feature>
<feature type="compositionally biased region" description="Low complexity" evidence="2">
    <location>
        <begin position="403"/>
        <end position="413"/>
    </location>
</feature>
<evidence type="ECO:0000313" key="4">
    <source>
        <dbReference type="EMBL" id="KAF1392333.1"/>
    </source>
</evidence>
<dbReference type="InterPro" id="IPR019523">
    <property type="entry name" value="Prot_Pase1_reg-su15A/B_C"/>
</dbReference>
<dbReference type="GO" id="GO:0019888">
    <property type="term" value="F:protein phosphatase regulator activity"/>
    <property type="evidence" value="ECO:0007669"/>
    <property type="project" value="TreeGrafter"/>
</dbReference>
<feature type="region of interest" description="Disordered" evidence="2">
    <location>
        <begin position="1"/>
        <end position="22"/>
    </location>
</feature>
<reference evidence="4 5" key="1">
    <citation type="submission" date="2019-06" db="EMBL/GenBank/DDBJ databases">
        <title>A chromosome-scale genome assembly of the European perch, Perca fluviatilis.</title>
        <authorList>
            <person name="Roques C."/>
            <person name="Zahm M."/>
            <person name="Cabau C."/>
            <person name="Klopp C."/>
            <person name="Bouchez O."/>
            <person name="Donnadieu C."/>
            <person name="Kuhl H."/>
            <person name="Gislard M."/>
            <person name="Guendouz S."/>
            <person name="Journot L."/>
            <person name="Haffray P."/>
            <person name="Bestin A."/>
            <person name="Morvezen R."/>
            <person name="Feron R."/>
            <person name="Wen M."/>
            <person name="Jouanno E."/>
            <person name="Herpin A."/>
            <person name="Schartl M."/>
            <person name="Postlethwait J."/>
            <person name="Schaerlinger B."/>
            <person name="Chardard D."/>
            <person name="Lecocq T."/>
            <person name="Poncet C."/>
            <person name="Jaffrelo L."/>
            <person name="Lampietro C."/>
            <person name="Guiguen Y."/>
        </authorList>
    </citation>
    <scope>NUCLEOTIDE SEQUENCE [LARGE SCALE GENOMIC DNA]</scope>
    <source>
        <tissue evidence="4">Blood</tissue>
    </source>
</reference>
<dbReference type="GO" id="GO:0051246">
    <property type="term" value="P:regulation of protein metabolic process"/>
    <property type="evidence" value="ECO:0007669"/>
    <property type="project" value="UniProtKB-ARBA"/>
</dbReference>
<dbReference type="Pfam" id="PF10488">
    <property type="entry name" value="PP1c_bdg"/>
    <property type="match status" value="1"/>
</dbReference>
<dbReference type="GO" id="GO:0034976">
    <property type="term" value="P:response to endoplasmic reticulum stress"/>
    <property type="evidence" value="ECO:0007669"/>
    <property type="project" value="TreeGrafter"/>
</dbReference>
<gene>
    <name evidence="4" type="ORF">PFLUV_G00051700</name>
</gene>
<dbReference type="OrthoDB" id="5976067at2759"/>
<evidence type="ECO:0000256" key="1">
    <source>
        <dbReference type="ARBA" id="ARBA00010161"/>
    </source>
</evidence>
<accession>A0A6A5FN10</accession>
<feature type="region of interest" description="Disordered" evidence="2">
    <location>
        <begin position="335"/>
        <end position="386"/>
    </location>
</feature>
<feature type="region of interest" description="Disordered" evidence="2">
    <location>
        <begin position="400"/>
        <end position="525"/>
    </location>
</feature>
<name>A0A6A5FN10_PERFL</name>
<organism evidence="4 5">
    <name type="scientific">Perca fluviatilis</name>
    <name type="common">European perch</name>
    <dbReference type="NCBI Taxonomy" id="8168"/>
    <lineage>
        <taxon>Eukaryota</taxon>
        <taxon>Metazoa</taxon>
        <taxon>Chordata</taxon>
        <taxon>Craniata</taxon>
        <taxon>Vertebrata</taxon>
        <taxon>Euteleostomi</taxon>
        <taxon>Actinopterygii</taxon>
        <taxon>Neopterygii</taxon>
        <taxon>Teleostei</taxon>
        <taxon>Neoteleostei</taxon>
        <taxon>Acanthomorphata</taxon>
        <taxon>Eupercaria</taxon>
        <taxon>Perciformes</taxon>
        <taxon>Percoidei</taxon>
        <taxon>Percidae</taxon>
        <taxon>Percinae</taxon>
        <taxon>Perca</taxon>
    </lineage>
</organism>
<feature type="compositionally biased region" description="Acidic residues" evidence="2">
    <location>
        <begin position="414"/>
        <end position="429"/>
    </location>
</feature>
<dbReference type="GO" id="GO:0000164">
    <property type="term" value="C:protein phosphatase type 1 complex"/>
    <property type="evidence" value="ECO:0007669"/>
    <property type="project" value="TreeGrafter"/>
</dbReference>
<feature type="compositionally biased region" description="Basic and acidic residues" evidence="2">
    <location>
        <begin position="1"/>
        <end position="11"/>
    </location>
</feature>
<dbReference type="GO" id="GO:0005783">
    <property type="term" value="C:endoplasmic reticulum"/>
    <property type="evidence" value="ECO:0007669"/>
    <property type="project" value="TreeGrafter"/>
</dbReference>
<evidence type="ECO:0000259" key="3">
    <source>
        <dbReference type="Pfam" id="PF10488"/>
    </source>
</evidence>
<dbReference type="AlphaFoldDB" id="A0A6A5FN10"/>
<comment type="similarity">
    <text evidence="1">Belongs to the PPP1R15 family.</text>
</comment>
<feature type="domain" description="Protein phosphatase 1 regulatory subunit 15A/B C-terminal" evidence="3">
    <location>
        <begin position="452"/>
        <end position="677"/>
    </location>
</feature>
<comment type="caution">
    <text evidence="4">The sequence shown here is derived from an EMBL/GenBank/DDBJ whole genome shotgun (WGS) entry which is preliminary data.</text>
</comment>
<dbReference type="PANTHER" id="PTHR16489:SF11">
    <property type="entry name" value="PROTEIN PHOSPHATASE 1 REGULATORY SUBUNIT 15B"/>
    <property type="match status" value="1"/>
</dbReference>
<dbReference type="InterPro" id="IPR051254">
    <property type="entry name" value="PPP1R15"/>
</dbReference>
<dbReference type="PANTHER" id="PTHR16489">
    <property type="entry name" value="GH11727P"/>
    <property type="match status" value="1"/>
</dbReference>
<feature type="region of interest" description="Disordered" evidence="2">
    <location>
        <begin position="231"/>
        <end position="276"/>
    </location>
</feature>
<feature type="region of interest" description="Disordered" evidence="2">
    <location>
        <begin position="543"/>
        <end position="602"/>
    </location>
</feature>
<keyword evidence="5" id="KW-1185">Reference proteome</keyword>
<dbReference type="EMBL" id="VHII01000004">
    <property type="protein sequence ID" value="KAF1392333.1"/>
    <property type="molecule type" value="Genomic_DNA"/>
</dbReference>
<dbReference type="Proteomes" id="UP000465112">
    <property type="component" value="Chromosome 4"/>
</dbReference>
<protein>
    <recommendedName>
        <fullName evidence="3">Protein phosphatase 1 regulatory subunit 15A/B C-terminal domain-containing protein</fullName>
    </recommendedName>
</protein>
<evidence type="ECO:0000313" key="5">
    <source>
        <dbReference type="Proteomes" id="UP000465112"/>
    </source>
</evidence>
<sequence>MFRTMSSERHGQSSSSPADRGVSSAVLVSQESSWIGLLSRPAMTFLQSYLPGRPLRAPSRSDTGTGWNRGDLNLKTSFVDAESDFLRQLDDIMPLNVTHHPGPHVPVLRCQNAGAVGLLEPRVGGTIPWITADSLRELGIQSEGMDLNSCHQQTHESGYLSSAWTSLSHVFISLISSQEIGPPVGKEWGPAGASVTGGMGKSRTWWDSFWGGEESSQRGLLYLPRAGTAPTLCPQKQPASETKNPETSEEGWTLGENTGASQHKEESGNNGGLHTAQNTEWFGVTEHRSRLGAGTAAACSVAALLTPETDNGYSSPEEEHLQLCVQVCQLKMLSEDQQEQETENTGKRNETSEDGESDITSGQEVEEEEQETAAADASPEDPCAATPQCQNKAIAFIMGCPCSDDSQSDGSSSSDDDDDDDDDNDDGFDSEGLSDSSDEEDEEDSDSEADSEPDSEEERLWHSLCRSVDPYNPRNFTAQLPATRTPPRTIPAVSPPSSTQSSPASSPPSGADVWDDSASASEADEAESLRLLNSFGCSSDPYSPFNFQAPVRTRGPAGEPPGTRAGAQAASQISCRSARRRDAASPPEYRTEEAEERLDSGFSELSTQSCSVTKKVRFCDDVEEFFASGGEEDEDRRGPWEELARDRCRFLRRCRDTEQSIAYVLQPQHRRRVWRRLATAAARGVLDA</sequence>